<evidence type="ECO:0000259" key="9">
    <source>
        <dbReference type="PROSITE" id="PS50109"/>
    </source>
</evidence>
<dbReference type="InterPro" id="IPR003594">
    <property type="entry name" value="HATPase_dom"/>
</dbReference>
<keyword evidence="12" id="KW-1185">Reference proteome</keyword>
<keyword evidence="8" id="KW-0472">Membrane</keyword>
<evidence type="ECO:0000256" key="1">
    <source>
        <dbReference type="ARBA" id="ARBA00000085"/>
    </source>
</evidence>
<dbReference type="Gene3D" id="1.10.287.130">
    <property type="match status" value="1"/>
</dbReference>
<keyword evidence="4" id="KW-0808">Transferase</keyword>
<evidence type="ECO:0000256" key="8">
    <source>
        <dbReference type="SAM" id="Phobius"/>
    </source>
</evidence>
<feature type="modified residue" description="4-aspartylphosphate" evidence="6">
    <location>
        <position position="660"/>
    </location>
</feature>
<dbReference type="InterPro" id="IPR003661">
    <property type="entry name" value="HisK_dim/P_dom"/>
</dbReference>
<dbReference type="InterPro" id="IPR036890">
    <property type="entry name" value="HATPase_C_sf"/>
</dbReference>
<evidence type="ECO:0000256" key="6">
    <source>
        <dbReference type="PROSITE-ProRule" id="PRU00169"/>
    </source>
</evidence>
<evidence type="ECO:0000256" key="2">
    <source>
        <dbReference type="ARBA" id="ARBA00012438"/>
    </source>
</evidence>
<feature type="domain" description="Histidine kinase" evidence="9">
    <location>
        <begin position="367"/>
        <end position="590"/>
    </location>
</feature>
<dbReference type="PROSITE" id="PS50109">
    <property type="entry name" value="HIS_KIN"/>
    <property type="match status" value="1"/>
</dbReference>
<dbReference type="InterPro" id="IPR011990">
    <property type="entry name" value="TPR-like_helical_dom_sf"/>
</dbReference>
<dbReference type="InterPro" id="IPR005467">
    <property type="entry name" value="His_kinase_dom"/>
</dbReference>
<organism evidence="11 12">
    <name type="scientific">Neotamlana sargassicola</name>
    <dbReference type="NCBI Taxonomy" id="2883125"/>
    <lineage>
        <taxon>Bacteria</taxon>
        <taxon>Pseudomonadati</taxon>
        <taxon>Bacteroidota</taxon>
        <taxon>Flavobacteriia</taxon>
        <taxon>Flavobacteriales</taxon>
        <taxon>Flavobacteriaceae</taxon>
        <taxon>Neotamlana</taxon>
    </lineage>
</organism>
<evidence type="ECO:0000256" key="5">
    <source>
        <dbReference type="ARBA" id="ARBA00022777"/>
    </source>
</evidence>
<dbReference type="RefSeq" id="WP_226695883.1">
    <property type="nucleotide sequence ID" value="NZ_JAJAPX010000003.1"/>
</dbReference>
<dbReference type="PROSITE" id="PS50005">
    <property type="entry name" value="TPR"/>
    <property type="match status" value="2"/>
</dbReference>
<dbReference type="PANTHER" id="PTHR43047:SF64">
    <property type="entry name" value="HISTIDINE KINASE CONTAINING CHEY-HOMOLOGOUS RECEIVER DOMAIN AND PAS DOMAIN-RELATED"/>
    <property type="match status" value="1"/>
</dbReference>
<dbReference type="AlphaFoldDB" id="A0A9X1L7F5"/>
<dbReference type="SMART" id="SM00448">
    <property type="entry name" value="REC"/>
    <property type="match status" value="1"/>
</dbReference>
<dbReference type="SMART" id="SM00028">
    <property type="entry name" value="TPR"/>
    <property type="match status" value="3"/>
</dbReference>
<dbReference type="PANTHER" id="PTHR43047">
    <property type="entry name" value="TWO-COMPONENT HISTIDINE PROTEIN KINASE"/>
    <property type="match status" value="1"/>
</dbReference>
<dbReference type="InterPro" id="IPR004358">
    <property type="entry name" value="Sig_transdc_His_kin-like_C"/>
</dbReference>
<feature type="domain" description="Response regulatory" evidence="10">
    <location>
        <begin position="611"/>
        <end position="725"/>
    </location>
</feature>
<dbReference type="CDD" id="cd00082">
    <property type="entry name" value="HisKA"/>
    <property type="match status" value="1"/>
</dbReference>
<dbReference type="InterPro" id="IPR001789">
    <property type="entry name" value="Sig_transdc_resp-reg_receiver"/>
</dbReference>
<evidence type="ECO:0000256" key="3">
    <source>
        <dbReference type="ARBA" id="ARBA00022553"/>
    </source>
</evidence>
<gene>
    <name evidence="11" type="ORF">LG651_09435</name>
</gene>
<dbReference type="InterPro" id="IPR036097">
    <property type="entry name" value="HisK_dim/P_sf"/>
</dbReference>
<sequence length="737" mass="84381">MTRIINILFIKQSRFCFIVALLFLIVNPLFGQEKIKDSLEAQLIHAYNLSMESKVSDALQICKEVLNYEKKHKNDTIKAVTYSIMGTSHYLIDNDSTALKYYQKSLEINKALGLDLRVINGINNVGIAYARLGAYQKSIDYYQEAADLAIKIEAYKHAIHPLYNVGDYYIEQLKQPKKGLEYIKKAEYYYYNKSNIEEDILMKVDILSAYGEGYFLLKDYITAERYLDEAIEAAKENNYLSELKKIYSIKTQILNKQHRYQEANTILYSMMQVNDSILKNEKFDIAQEMLAKFEVAENEEKLRHIEQEKQLQASTIKKISEYNIAFTILIVLLLLALIFIFLKLKQLKIAKEKAQQLSRAKSDFYSEISHELRTPLYAVIEISNILLKENLNDDNRVYLESLKFSGDHLLSLINNVLELNKIEAGKSTIEEIEFSPKQLVTNIIESLEFAISDTENTIELEYDDTIPEKLLGDSLKLSQIFINLITNAIKFTNKGVIKVVLNNELITEDGKICNLYVGVKDSGVGISLKNQKKIFSDFYQEHAKTDKSYRGTGLGLSIVKRQLQLMGSEIKIKSVINKGSTFYFTIPIKIPTAETKVKLLTNKADLLKGNTFLVVDDNNINQLITKKILLQLELECDVVDSGPKAIEAAQKKDYNCILMDLNMPEMNGYQATEKIRQFNTSSTIIALTAYASDDVKNRILNSKMDGFIQKPFFIDDFISTIQKGLELRQQLVNKEIS</sequence>
<dbReference type="EC" id="2.7.13.3" evidence="2"/>
<evidence type="ECO:0000256" key="7">
    <source>
        <dbReference type="PROSITE-ProRule" id="PRU00339"/>
    </source>
</evidence>
<feature type="repeat" description="TPR" evidence="7">
    <location>
        <begin position="79"/>
        <end position="112"/>
    </location>
</feature>
<evidence type="ECO:0000259" key="10">
    <source>
        <dbReference type="PROSITE" id="PS50110"/>
    </source>
</evidence>
<keyword evidence="8" id="KW-0812">Transmembrane</keyword>
<dbReference type="PROSITE" id="PS50110">
    <property type="entry name" value="RESPONSE_REGULATORY"/>
    <property type="match status" value="1"/>
</dbReference>
<dbReference type="InterPro" id="IPR019734">
    <property type="entry name" value="TPR_rpt"/>
</dbReference>
<feature type="transmembrane region" description="Helical" evidence="8">
    <location>
        <begin position="322"/>
        <end position="342"/>
    </location>
</feature>
<comment type="caution">
    <text evidence="11">The sequence shown here is derived from an EMBL/GenBank/DDBJ whole genome shotgun (WGS) entry which is preliminary data.</text>
</comment>
<dbReference type="CDD" id="cd17546">
    <property type="entry name" value="REC_hyHK_CKI1_RcsC-like"/>
    <property type="match status" value="1"/>
</dbReference>
<dbReference type="InterPro" id="IPR011006">
    <property type="entry name" value="CheY-like_superfamily"/>
</dbReference>
<dbReference type="SUPFAM" id="SSF55874">
    <property type="entry name" value="ATPase domain of HSP90 chaperone/DNA topoisomerase II/histidine kinase"/>
    <property type="match status" value="1"/>
</dbReference>
<proteinExistence type="predicted"/>
<dbReference type="Pfam" id="PF00072">
    <property type="entry name" value="Response_reg"/>
    <property type="match status" value="1"/>
</dbReference>
<dbReference type="SMART" id="SM00388">
    <property type="entry name" value="HisKA"/>
    <property type="match status" value="1"/>
</dbReference>
<dbReference type="SMART" id="SM00387">
    <property type="entry name" value="HATPase_c"/>
    <property type="match status" value="1"/>
</dbReference>
<evidence type="ECO:0000313" key="11">
    <source>
        <dbReference type="EMBL" id="MCB4808474.1"/>
    </source>
</evidence>
<dbReference type="Proteomes" id="UP001139286">
    <property type="component" value="Unassembled WGS sequence"/>
</dbReference>
<name>A0A9X1L7F5_9FLAO</name>
<accession>A0A9X1L7F5</accession>
<dbReference type="Pfam" id="PF00512">
    <property type="entry name" value="HisKA"/>
    <property type="match status" value="1"/>
</dbReference>
<dbReference type="Gene3D" id="3.40.50.2300">
    <property type="match status" value="1"/>
</dbReference>
<dbReference type="PRINTS" id="PR00344">
    <property type="entry name" value="BCTRLSENSOR"/>
</dbReference>
<dbReference type="SUPFAM" id="SSF47384">
    <property type="entry name" value="Homodimeric domain of signal transducing histidine kinase"/>
    <property type="match status" value="1"/>
</dbReference>
<keyword evidence="8" id="KW-1133">Transmembrane helix</keyword>
<feature type="repeat" description="TPR" evidence="7">
    <location>
        <begin position="119"/>
        <end position="152"/>
    </location>
</feature>
<dbReference type="GO" id="GO:0000155">
    <property type="term" value="F:phosphorelay sensor kinase activity"/>
    <property type="evidence" value="ECO:0007669"/>
    <property type="project" value="InterPro"/>
</dbReference>
<evidence type="ECO:0000313" key="12">
    <source>
        <dbReference type="Proteomes" id="UP001139286"/>
    </source>
</evidence>
<keyword evidence="3 6" id="KW-0597">Phosphoprotein</keyword>
<protein>
    <recommendedName>
        <fullName evidence="2">histidine kinase</fullName>
        <ecNumber evidence="2">2.7.13.3</ecNumber>
    </recommendedName>
</protein>
<dbReference type="Gene3D" id="1.25.40.10">
    <property type="entry name" value="Tetratricopeptide repeat domain"/>
    <property type="match status" value="1"/>
</dbReference>
<keyword evidence="5" id="KW-0418">Kinase</keyword>
<reference evidence="11" key="1">
    <citation type="submission" date="2021-10" db="EMBL/GenBank/DDBJ databases">
        <title>Tamlana sargassums sp. nov., and Tamlana laminarinivorans sp. nov., two new bacteria isolated from the brown alga.</title>
        <authorList>
            <person name="Li J."/>
        </authorList>
    </citation>
    <scope>NUCLEOTIDE SEQUENCE</scope>
    <source>
        <strain evidence="11">62-3</strain>
    </source>
</reference>
<dbReference type="SUPFAM" id="SSF48452">
    <property type="entry name" value="TPR-like"/>
    <property type="match status" value="1"/>
</dbReference>
<keyword evidence="7" id="KW-0802">TPR repeat</keyword>
<dbReference type="Gene3D" id="3.30.565.10">
    <property type="entry name" value="Histidine kinase-like ATPase, C-terminal domain"/>
    <property type="match status" value="1"/>
</dbReference>
<dbReference type="Pfam" id="PF02518">
    <property type="entry name" value="HATPase_c"/>
    <property type="match status" value="1"/>
</dbReference>
<dbReference type="EMBL" id="JAJAPX010000003">
    <property type="protein sequence ID" value="MCB4808474.1"/>
    <property type="molecule type" value="Genomic_DNA"/>
</dbReference>
<evidence type="ECO:0000256" key="4">
    <source>
        <dbReference type="ARBA" id="ARBA00022679"/>
    </source>
</evidence>
<dbReference type="FunFam" id="3.30.565.10:FF:000010">
    <property type="entry name" value="Sensor histidine kinase RcsC"/>
    <property type="match status" value="1"/>
</dbReference>
<dbReference type="SUPFAM" id="SSF52172">
    <property type="entry name" value="CheY-like"/>
    <property type="match status" value="1"/>
</dbReference>
<comment type="catalytic activity">
    <reaction evidence="1">
        <text>ATP + protein L-histidine = ADP + protein N-phospho-L-histidine.</text>
        <dbReference type="EC" id="2.7.13.3"/>
    </reaction>
</comment>